<dbReference type="HOGENOM" id="CLU_2316561_0_0_11"/>
<proteinExistence type="predicted"/>
<dbReference type="STRING" id="452652.KSE_03640"/>
<dbReference type="Proteomes" id="UP000007076">
    <property type="component" value="Chromosome"/>
</dbReference>
<sequence length="99" mass="10590">MKSGANERPAAAGRARTRSEVDAAQGQAALRSLFDTLEPADGADAVDLRFGPERPAGADGRWIQTVPGRGWFACFRICGPERAAFDGGWRPGDFEPRDG</sequence>
<dbReference type="EMBL" id="AP010968">
    <property type="protein sequence ID" value="BAJ26211.1"/>
    <property type="molecule type" value="Genomic_DNA"/>
</dbReference>
<gene>
    <name evidence="2" type="ordered locus">KSE_03640</name>
</gene>
<dbReference type="SUPFAM" id="SSF160935">
    <property type="entry name" value="VPA0735-like"/>
    <property type="match status" value="1"/>
</dbReference>
<evidence type="ECO:0000313" key="3">
    <source>
        <dbReference type="Proteomes" id="UP000007076"/>
    </source>
</evidence>
<dbReference type="AlphaFoldDB" id="E4N4T0"/>
<accession>E4N4T0</accession>
<dbReference type="eggNOG" id="COG5361">
    <property type="taxonomic scope" value="Bacteria"/>
</dbReference>
<evidence type="ECO:0000256" key="1">
    <source>
        <dbReference type="SAM" id="MobiDB-lite"/>
    </source>
</evidence>
<reference evidence="2 3" key="1">
    <citation type="journal article" date="2010" name="DNA Res.">
        <title>Genome sequence of Kitasatospora setae NBRC 14216T: an evolutionary snapshot of the family Streptomycetaceae.</title>
        <authorList>
            <person name="Ichikawa N."/>
            <person name="Oguchi A."/>
            <person name="Ikeda H."/>
            <person name="Ishikawa J."/>
            <person name="Kitani S."/>
            <person name="Watanabe Y."/>
            <person name="Nakamura S."/>
            <person name="Katano Y."/>
            <person name="Kishi E."/>
            <person name="Sasagawa M."/>
            <person name="Ankai A."/>
            <person name="Fukui S."/>
            <person name="Hashimoto Y."/>
            <person name="Kamata S."/>
            <person name="Otoguro M."/>
            <person name="Tanikawa S."/>
            <person name="Nihira T."/>
            <person name="Horinouchi S."/>
            <person name="Ohnishi Y."/>
            <person name="Hayakawa M."/>
            <person name="Kuzuyama T."/>
            <person name="Arisawa A."/>
            <person name="Nomoto F."/>
            <person name="Miura H."/>
            <person name="Takahashi Y."/>
            <person name="Fujita N."/>
        </authorList>
    </citation>
    <scope>NUCLEOTIDE SEQUENCE [LARGE SCALE GENOMIC DNA]</scope>
    <source>
        <strain evidence="3">ATCC 33774 / DSM 43861 / JCM 3304 / KCC A-0304 / NBRC 14216 / KM-6054</strain>
    </source>
</reference>
<dbReference type="Gene3D" id="2.60.120.600">
    <property type="entry name" value="Domain of unknown function DUF1214, C-terminal domain"/>
    <property type="match status" value="1"/>
</dbReference>
<name>E4N4T0_KITSK</name>
<dbReference type="KEGG" id="ksk:KSE_03640"/>
<evidence type="ECO:0000313" key="2">
    <source>
        <dbReference type="EMBL" id="BAJ26211.1"/>
    </source>
</evidence>
<protein>
    <submittedName>
        <fullName evidence="2">Uncharacterized protein</fullName>
    </submittedName>
</protein>
<dbReference type="PATRIC" id="fig|452652.3.peg.358"/>
<dbReference type="InterPro" id="IPR037049">
    <property type="entry name" value="DUF1214_C_sf"/>
</dbReference>
<organism evidence="2 3">
    <name type="scientific">Kitasatospora setae (strain ATCC 33774 / DSM 43861 / JCM 3304 / KCC A-0304 / NBRC 14216 / KM-6054)</name>
    <name type="common">Streptomyces setae</name>
    <dbReference type="NCBI Taxonomy" id="452652"/>
    <lineage>
        <taxon>Bacteria</taxon>
        <taxon>Bacillati</taxon>
        <taxon>Actinomycetota</taxon>
        <taxon>Actinomycetes</taxon>
        <taxon>Kitasatosporales</taxon>
        <taxon>Streptomycetaceae</taxon>
        <taxon>Kitasatospora</taxon>
    </lineage>
</organism>
<keyword evidence="3" id="KW-1185">Reference proteome</keyword>
<feature type="region of interest" description="Disordered" evidence="1">
    <location>
        <begin position="1"/>
        <end position="25"/>
    </location>
</feature>